<evidence type="ECO:0000313" key="11">
    <source>
        <dbReference type="EMBL" id="NYH53323.1"/>
    </source>
</evidence>
<dbReference type="Proteomes" id="UP000584931">
    <property type="component" value="Unassembled WGS sequence"/>
</dbReference>
<dbReference type="GO" id="GO:0005886">
    <property type="term" value="C:plasma membrane"/>
    <property type="evidence" value="ECO:0007669"/>
    <property type="project" value="UniProtKB-SubCell"/>
</dbReference>
<comment type="similarity">
    <text evidence="2">Belongs to the EamA transporter family.</text>
</comment>
<organism evidence="11 12">
    <name type="scientific">Nocardiopsis sinuspersici</name>
    <dbReference type="NCBI Taxonomy" id="501010"/>
    <lineage>
        <taxon>Bacteria</taxon>
        <taxon>Bacillati</taxon>
        <taxon>Actinomycetota</taxon>
        <taxon>Actinomycetes</taxon>
        <taxon>Streptosporangiales</taxon>
        <taxon>Nocardiopsidaceae</taxon>
        <taxon>Nocardiopsis</taxon>
    </lineage>
</organism>
<dbReference type="SUPFAM" id="SSF103481">
    <property type="entry name" value="Multidrug resistance efflux transporter EmrE"/>
    <property type="match status" value="2"/>
</dbReference>
<protein>
    <submittedName>
        <fullName evidence="11">Chloramphenicol-sensitive protein RarD</fullName>
    </submittedName>
</protein>
<evidence type="ECO:0000256" key="5">
    <source>
        <dbReference type="ARBA" id="ARBA00022692"/>
    </source>
</evidence>
<keyword evidence="7 9" id="KW-0472">Membrane</keyword>
<feature type="transmembrane region" description="Helical" evidence="9">
    <location>
        <begin position="126"/>
        <end position="144"/>
    </location>
</feature>
<keyword evidence="5 9" id="KW-0812">Transmembrane</keyword>
<accession>A0A7Y9XEY1</accession>
<sequence>MPESNRGVALGALAFFLWGVAALYWPLLSAAEPSEILAHRMVWSLLAMCVFLLLSGRGWSWLPAVVRSPRRLLPVAGAAVLISLNWWGFIFSVSIEQTLQASLAYFINPLMSVCIGVVLFSERLRITQWVAVGLGALAVLVMAVGYGVTPWLSLLMASSFAAYGAVKKYVDLDGMQSLTVETLVMFLPALGFVAYLEATGASTALSVSPSHTALLVGSGFVTAVPLLLFGMAARKVPLSIIGILQYIAPTLIFVVGWLIQGEEMPLARWLGFSLVWLALCLFAFDQVRDLRSRHQARARIRHDEAAAAAEVAEAARTPGTAPGGESGKRAPLRKPHSEDPAGPGPAD</sequence>
<evidence type="ECO:0000256" key="6">
    <source>
        <dbReference type="ARBA" id="ARBA00022989"/>
    </source>
</evidence>
<evidence type="ECO:0000256" key="1">
    <source>
        <dbReference type="ARBA" id="ARBA00004651"/>
    </source>
</evidence>
<comment type="subcellular location">
    <subcellularLocation>
        <location evidence="1">Cell membrane</location>
        <topology evidence="1">Multi-pass membrane protein</topology>
    </subcellularLocation>
</comment>
<evidence type="ECO:0000256" key="7">
    <source>
        <dbReference type="ARBA" id="ARBA00023136"/>
    </source>
</evidence>
<dbReference type="InterPro" id="IPR050638">
    <property type="entry name" value="AA-Vitamin_Transporters"/>
</dbReference>
<dbReference type="EMBL" id="JACCHL010000001">
    <property type="protein sequence ID" value="NYH53323.1"/>
    <property type="molecule type" value="Genomic_DNA"/>
</dbReference>
<dbReference type="InterPro" id="IPR004626">
    <property type="entry name" value="RarD"/>
</dbReference>
<dbReference type="OrthoDB" id="369870at2"/>
<feature type="transmembrane region" description="Helical" evidence="9">
    <location>
        <begin position="101"/>
        <end position="119"/>
    </location>
</feature>
<gene>
    <name evidence="11" type="ORF">HNR06_002912</name>
</gene>
<evidence type="ECO:0000313" key="12">
    <source>
        <dbReference type="Proteomes" id="UP000584931"/>
    </source>
</evidence>
<dbReference type="AlphaFoldDB" id="A0A7Y9XEY1"/>
<feature type="transmembrane region" description="Helical" evidence="9">
    <location>
        <begin position="266"/>
        <end position="284"/>
    </location>
</feature>
<proteinExistence type="inferred from homology"/>
<evidence type="ECO:0000256" key="8">
    <source>
        <dbReference type="SAM" id="MobiDB-lite"/>
    </source>
</evidence>
<feature type="region of interest" description="Disordered" evidence="8">
    <location>
        <begin position="310"/>
        <end position="347"/>
    </location>
</feature>
<feature type="domain" description="EamA" evidence="10">
    <location>
        <begin position="6"/>
        <end position="142"/>
    </location>
</feature>
<dbReference type="NCBIfam" id="TIGR00688">
    <property type="entry name" value="rarD"/>
    <property type="match status" value="1"/>
</dbReference>
<dbReference type="Pfam" id="PF00892">
    <property type="entry name" value="EamA"/>
    <property type="match status" value="1"/>
</dbReference>
<feature type="transmembrane region" description="Helical" evidence="9">
    <location>
        <begin position="236"/>
        <end position="260"/>
    </location>
</feature>
<dbReference type="PANTHER" id="PTHR32322">
    <property type="entry name" value="INNER MEMBRANE TRANSPORTER"/>
    <property type="match status" value="1"/>
</dbReference>
<dbReference type="InterPro" id="IPR000620">
    <property type="entry name" value="EamA_dom"/>
</dbReference>
<feature type="transmembrane region" description="Helical" evidence="9">
    <location>
        <begin position="72"/>
        <end position="95"/>
    </location>
</feature>
<dbReference type="RefSeq" id="WP_077693108.1">
    <property type="nucleotide sequence ID" value="NZ_JACCHL010000001.1"/>
</dbReference>
<evidence type="ECO:0000256" key="4">
    <source>
        <dbReference type="ARBA" id="ARBA00022475"/>
    </source>
</evidence>
<dbReference type="InterPro" id="IPR037185">
    <property type="entry name" value="EmrE-like"/>
</dbReference>
<feature type="transmembrane region" description="Helical" evidence="9">
    <location>
        <begin position="41"/>
        <end position="60"/>
    </location>
</feature>
<evidence type="ECO:0000256" key="3">
    <source>
        <dbReference type="ARBA" id="ARBA00022448"/>
    </source>
</evidence>
<comment type="caution">
    <text evidence="11">The sequence shown here is derived from an EMBL/GenBank/DDBJ whole genome shotgun (WGS) entry which is preliminary data.</text>
</comment>
<keyword evidence="4" id="KW-1003">Cell membrane</keyword>
<keyword evidence="6 9" id="KW-1133">Transmembrane helix</keyword>
<dbReference type="PANTHER" id="PTHR32322:SF2">
    <property type="entry name" value="EAMA DOMAIN-CONTAINING PROTEIN"/>
    <property type="match status" value="1"/>
</dbReference>
<evidence type="ECO:0000256" key="2">
    <source>
        <dbReference type="ARBA" id="ARBA00007362"/>
    </source>
</evidence>
<evidence type="ECO:0000259" key="10">
    <source>
        <dbReference type="Pfam" id="PF00892"/>
    </source>
</evidence>
<name>A0A7Y9XEY1_9ACTN</name>
<evidence type="ECO:0000256" key="9">
    <source>
        <dbReference type="SAM" id="Phobius"/>
    </source>
</evidence>
<feature type="transmembrane region" description="Helical" evidence="9">
    <location>
        <begin position="210"/>
        <end position="229"/>
    </location>
</feature>
<reference evidence="11 12" key="1">
    <citation type="submission" date="2020-07" db="EMBL/GenBank/DDBJ databases">
        <title>Sequencing the genomes of 1000 actinobacteria strains.</title>
        <authorList>
            <person name="Klenk H.-P."/>
        </authorList>
    </citation>
    <scope>NUCLEOTIDE SEQUENCE [LARGE SCALE GENOMIC DNA]</scope>
    <source>
        <strain evidence="11 12">DSM 45278</strain>
    </source>
</reference>
<keyword evidence="3" id="KW-0813">Transport</keyword>